<accession>A0A7J6KKS1</accession>
<comment type="caution">
    <text evidence="1">The sequence shown here is derived from an EMBL/GenBank/DDBJ whole genome shotgun (WGS) entry which is preliminary data.</text>
</comment>
<proteinExistence type="predicted"/>
<evidence type="ECO:0000313" key="1">
    <source>
        <dbReference type="EMBL" id="KAF4647590.1"/>
    </source>
</evidence>
<reference evidence="1 2" key="1">
    <citation type="submission" date="2020-04" db="EMBL/GenBank/DDBJ databases">
        <title>Perkinsus olseni comparative genomics.</title>
        <authorList>
            <person name="Bogema D.R."/>
        </authorList>
    </citation>
    <scope>NUCLEOTIDE SEQUENCE [LARGE SCALE GENOMIC DNA]</scope>
    <source>
        <strain evidence="1">ATCC PRA-31</strain>
    </source>
</reference>
<organism evidence="1 2">
    <name type="scientific">Perkinsus olseni</name>
    <name type="common">Perkinsus atlanticus</name>
    <dbReference type="NCBI Taxonomy" id="32597"/>
    <lineage>
        <taxon>Eukaryota</taxon>
        <taxon>Sar</taxon>
        <taxon>Alveolata</taxon>
        <taxon>Perkinsozoa</taxon>
        <taxon>Perkinsea</taxon>
        <taxon>Perkinsida</taxon>
        <taxon>Perkinsidae</taxon>
        <taxon>Perkinsus</taxon>
    </lineage>
</organism>
<feature type="non-terminal residue" evidence="1">
    <location>
        <position position="183"/>
    </location>
</feature>
<feature type="non-terminal residue" evidence="1">
    <location>
        <position position="1"/>
    </location>
</feature>
<dbReference type="Proteomes" id="UP000572268">
    <property type="component" value="Unassembled WGS sequence"/>
</dbReference>
<dbReference type="EMBL" id="JABANN010002497">
    <property type="protein sequence ID" value="KAF4647590.1"/>
    <property type="molecule type" value="Genomic_DNA"/>
</dbReference>
<gene>
    <name evidence="1" type="ORF">FOL46_004005</name>
</gene>
<protein>
    <submittedName>
        <fullName evidence="1">Uncharacterized protein</fullName>
    </submittedName>
</protein>
<evidence type="ECO:0000313" key="2">
    <source>
        <dbReference type="Proteomes" id="UP000572268"/>
    </source>
</evidence>
<dbReference type="AlphaFoldDB" id="A0A7J6KKS1"/>
<name>A0A7J6KKS1_PEROL</name>
<sequence>AKARKLPGRRRRACTLDYPDFPVLWDHEDLRHLLRADQATNPHIDTLPVADEKGTGPYFRLDDLVYFRSNSSNGTVVYRAVVSNSLRDFILRDIHRLALSRSDVCALAALVLMLDSPGVSLSAVPSSMFGLYWSPLTTSWCVYAAPPDTVLCYIAEEKIPVMLSKEFVNSPSYEESRCSFCPT</sequence>